<dbReference type="Proteomes" id="UP000678393">
    <property type="component" value="Unassembled WGS sequence"/>
</dbReference>
<evidence type="ECO:0000313" key="2">
    <source>
        <dbReference type="Proteomes" id="UP000678393"/>
    </source>
</evidence>
<accession>A0A8S3Z960</accession>
<organism evidence="1 2">
    <name type="scientific">Candidula unifasciata</name>
    <dbReference type="NCBI Taxonomy" id="100452"/>
    <lineage>
        <taxon>Eukaryota</taxon>
        <taxon>Metazoa</taxon>
        <taxon>Spiralia</taxon>
        <taxon>Lophotrochozoa</taxon>
        <taxon>Mollusca</taxon>
        <taxon>Gastropoda</taxon>
        <taxon>Heterobranchia</taxon>
        <taxon>Euthyneura</taxon>
        <taxon>Panpulmonata</taxon>
        <taxon>Eupulmonata</taxon>
        <taxon>Stylommatophora</taxon>
        <taxon>Helicina</taxon>
        <taxon>Helicoidea</taxon>
        <taxon>Geomitridae</taxon>
        <taxon>Candidula</taxon>
    </lineage>
</organism>
<keyword evidence="2" id="KW-1185">Reference proteome</keyword>
<name>A0A8S3Z960_9EUPU</name>
<comment type="caution">
    <text evidence="1">The sequence shown here is derived from an EMBL/GenBank/DDBJ whole genome shotgun (WGS) entry which is preliminary data.</text>
</comment>
<evidence type="ECO:0000313" key="1">
    <source>
        <dbReference type="EMBL" id="CAG5123576.1"/>
    </source>
</evidence>
<dbReference type="EMBL" id="CAJHNH020001557">
    <property type="protein sequence ID" value="CAG5123576.1"/>
    <property type="molecule type" value="Genomic_DNA"/>
</dbReference>
<protein>
    <submittedName>
        <fullName evidence="1">Uncharacterized protein</fullName>
    </submittedName>
</protein>
<dbReference type="AlphaFoldDB" id="A0A8S3Z960"/>
<proteinExistence type="predicted"/>
<sequence length="148" mass="16910">LRIVLRSYEACGFDCHQNCRSWKGAHIMDTLLYMQDVCLGGYKWFLRGRLDCVIRIYVQKVLDDAGRKAASILQQQGIHICHTELRTVMETLLAATEADILSLVECMWPPHVSGTITQIFMDVQKEVTQMCGDLQRQKRGPVILILDN</sequence>
<feature type="non-terminal residue" evidence="1">
    <location>
        <position position="148"/>
    </location>
</feature>
<gene>
    <name evidence="1" type="ORF">CUNI_LOCUS9134</name>
</gene>
<feature type="non-terminal residue" evidence="1">
    <location>
        <position position="1"/>
    </location>
</feature>
<reference evidence="1" key="1">
    <citation type="submission" date="2021-04" db="EMBL/GenBank/DDBJ databases">
        <authorList>
            <consortium name="Molecular Ecology Group"/>
        </authorList>
    </citation>
    <scope>NUCLEOTIDE SEQUENCE</scope>
</reference>